<dbReference type="SUPFAM" id="SSF55031">
    <property type="entry name" value="Bacterial exopeptidase dimerisation domain"/>
    <property type="match status" value="1"/>
</dbReference>
<dbReference type="STRING" id="392015.SAMN05421543_10592"/>
<evidence type="ECO:0000256" key="2">
    <source>
        <dbReference type="ARBA" id="ARBA00022801"/>
    </source>
</evidence>
<comment type="catalytic activity">
    <reaction evidence="5">
        <text>N-acetyl-(2S,6S)-2,6-diaminopimelate + H2O = (2S,6S)-2,6-diaminopimelate + acetate</text>
        <dbReference type="Rhea" id="RHEA:20405"/>
        <dbReference type="ChEBI" id="CHEBI:15377"/>
        <dbReference type="ChEBI" id="CHEBI:30089"/>
        <dbReference type="ChEBI" id="CHEBI:57609"/>
        <dbReference type="ChEBI" id="CHEBI:58767"/>
        <dbReference type="EC" id="3.5.1.47"/>
    </reaction>
</comment>
<evidence type="ECO:0000313" key="8">
    <source>
        <dbReference type="EMBL" id="SFU63940.1"/>
    </source>
</evidence>
<feature type="active site" evidence="5">
    <location>
        <position position="78"/>
    </location>
</feature>
<dbReference type="RefSeq" id="WP_074950631.1">
    <property type="nucleotide sequence ID" value="NZ_FPBV01000005.1"/>
</dbReference>
<evidence type="ECO:0000256" key="5">
    <source>
        <dbReference type="HAMAP-Rule" id="MF_01692"/>
    </source>
</evidence>
<feature type="binding site" evidence="6">
    <location>
        <position position="105"/>
    </location>
    <ligand>
        <name>Mn(2+)</name>
        <dbReference type="ChEBI" id="CHEBI:29035"/>
        <label>2</label>
    </ligand>
</feature>
<keyword evidence="9" id="KW-1185">Reference proteome</keyword>
<feature type="domain" description="Peptidase M20 dimerisation" evidence="7">
    <location>
        <begin position="190"/>
        <end position="278"/>
    </location>
</feature>
<keyword evidence="6" id="KW-0464">Manganese</keyword>
<evidence type="ECO:0000256" key="6">
    <source>
        <dbReference type="PIRSR" id="PIRSR005962-1"/>
    </source>
</evidence>
<feature type="binding site" evidence="6">
    <location>
        <position position="356"/>
    </location>
    <ligand>
        <name>Mn(2+)</name>
        <dbReference type="ChEBI" id="CHEBI:29035"/>
        <label>2</label>
    </ligand>
</feature>
<dbReference type="NCBIfam" id="TIGR01891">
    <property type="entry name" value="amidohydrolases"/>
    <property type="match status" value="1"/>
</dbReference>
<feature type="binding site" evidence="6">
    <location>
        <position position="103"/>
    </location>
    <ligand>
        <name>Mn(2+)</name>
        <dbReference type="ChEBI" id="CHEBI:29035"/>
        <label>2</label>
    </ligand>
</feature>
<dbReference type="GO" id="GO:0009089">
    <property type="term" value="P:lysine biosynthetic process via diaminopimelate"/>
    <property type="evidence" value="ECO:0007669"/>
    <property type="project" value="UniProtKB-UniRule"/>
</dbReference>
<feature type="binding site" evidence="6">
    <location>
        <position position="163"/>
    </location>
    <ligand>
        <name>Mn(2+)</name>
        <dbReference type="ChEBI" id="CHEBI:29035"/>
        <label>2</label>
    </ligand>
</feature>
<gene>
    <name evidence="8" type="ORF">SAMN05421543_10592</name>
</gene>
<evidence type="ECO:0000259" key="7">
    <source>
        <dbReference type="Pfam" id="PF07687"/>
    </source>
</evidence>
<keyword evidence="2 5" id="KW-0378">Hydrolase</keyword>
<accession>A0A1I7HTF5</accession>
<dbReference type="Proteomes" id="UP000183508">
    <property type="component" value="Unassembled WGS sequence"/>
</dbReference>
<dbReference type="Pfam" id="PF07687">
    <property type="entry name" value="M20_dimer"/>
    <property type="match status" value="1"/>
</dbReference>
<evidence type="ECO:0000256" key="1">
    <source>
        <dbReference type="ARBA" id="ARBA00022605"/>
    </source>
</evidence>
<name>A0A1I7HTF5_9BACL</name>
<dbReference type="GO" id="GO:0050118">
    <property type="term" value="F:N-acetyldiaminopimelate deacetylase activity"/>
    <property type="evidence" value="ECO:0007669"/>
    <property type="project" value="UniProtKB-UniRule"/>
</dbReference>
<dbReference type="UniPathway" id="UPA00034">
    <property type="reaction ID" value="UER00024"/>
</dbReference>
<dbReference type="InterPro" id="IPR017439">
    <property type="entry name" value="Amidohydrolase"/>
</dbReference>
<keyword evidence="1 5" id="KW-0028">Amino-acid biosynthesis</keyword>
<dbReference type="PIRSF" id="PIRSF005962">
    <property type="entry name" value="Pept_M20D_amidohydro"/>
    <property type="match status" value="1"/>
</dbReference>
<dbReference type="EMBL" id="FPBV01000005">
    <property type="protein sequence ID" value="SFU63940.1"/>
    <property type="molecule type" value="Genomic_DNA"/>
</dbReference>
<dbReference type="CDD" id="cd05670">
    <property type="entry name" value="M20_Acy1_YkuR-like"/>
    <property type="match status" value="1"/>
</dbReference>
<keyword evidence="6" id="KW-0479">Metal-binding</keyword>
<sequence length="384" mass="42977">MTTDPRWVAIRRALHQIPEPGFEEVETQRFLLDQIARMPQDRLEVATWRTGILVRVRGTGRRAGSAAEKPRVIGYRADMDGLPIAEETSYPFRSRHPGYMHACGHDLHMTIALAVLDHFARHPVPDDVLVVFQPAEEGPGGALPMLESEAFRRWQPDLMLALHIAPEYPVGTIATRPGILFANTSELFIDLIGQGGHAAYPHRANDMVVAGAHLVTQLQSIVARNVDPLDSAVVTIGKLTGGTKQNIIAERARLEGTIRTLSRESMQRVKARIEALVRGIEEGFQCRAEIDYGANYMQVYNHEDLTREFMAFVRERQAAELVECREAMTGEDFGYFLAEIPGFMFWLGVDTPYGLHHAKLEPSEDAIGVAVRVVTEYITWKSAR</sequence>
<dbReference type="InterPro" id="IPR011650">
    <property type="entry name" value="Peptidase_M20_dimer"/>
</dbReference>
<dbReference type="Gene3D" id="3.40.630.10">
    <property type="entry name" value="Zn peptidases"/>
    <property type="match status" value="1"/>
</dbReference>
<comment type="similarity">
    <text evidence="5">Belongs to the peptidase M20A family. N-acetyldiaminopimelate deacetylase subfamily.</text>
</comment>
<dbReference type="GO" id="GO:0019877">
    <property type="term" value="P:diaminopimelate biosynthetic process"/>
    <property type="evidence" value="ECO:0007669"/>
    <property type="project" value="UniProtKB-UniRule"/>
</dbReference>
<comment type="pathway">
    <text evidence="5">Amino-acid biosynthesis; L-lysine biosynthesis via DAP pathway; LL-2,6-diaminopimelate from (S)-tetrahydrodipicolinate (acetylase route): step 3/3.</text>
</comment>
<dbReference type="Gene3D" id="3.30.70.360">
    <property type="match status" value="1"/>
</dbReference>
<dbReference type="EC" id="3.5.1.47" evidence="5"/>
<dbReference type="HAMAP" id="MF_01692">
    <property type="entry name" value="DapEL"/>
    <property type="match status" value="1"/>
</dbReference>
<dbReference type="OrthoDB" id="9776731at2"/>
<reference evidence="9" key="1">
    <citation type="submission" date="2016-10" db="EMBL/GenBank/DDBJ databases">
        <authorList>
            <person name="Varghese N."/>
        </authorList>
    </citation>
    <scope>NUCLEOTIDE SEQUENCE [LARGE SCALE GENOMIC DNA]</scope>
    <source>
        <strain evidence="9">DSM 17980</strain>
    </source>
</reference>
<dbReference type="InterPro" id="IPR002933">
    <property type="entry name" value="Peptidase_M20"/>
</dbReference>
<dbReference type="Pfam" id="PF01546">
    <property type="entry name" value="Peptidase_M20"/>
    <property type="match status" value="1"/>
</dbReference>
<dbReference type="GO" id="GO:0046872">
    <property type="term" value="F:metal ion binding"/>
    <property type="evidence" value="ECO:0007669"/>
    <property type="project" value="UniProtKB-KW"/>
</dbReference>
<evidence type="ECO:0000256" key="4">
    <source>
        <dbReference type="ARBA" id="ARBA00023154"/>
    </source>
</evidence>
<organism evidence="8 9">
    <name type="scientific">Alicyclobacillus macrosporangiidus</name>
    <dbReference type="NCBI Taxonomy" id="392015"/>
    <lineage>
        <taxon>Bacteria</taxon>
        <taxon>Bacillati</taxon>
        <taxon>Bacillota</taxon>
        <taxon>Bacilli</taxon>
        <taxon>Bacillales</taxon>
        <taxon>Alicyclobacillaceae</taxon>
        <taxon>Alicyclobacillus</taxon>
    </lineage>
</organism>
<proteinExistence type="inferred from homology"/>
<feature type="active site" description="Proton acceptor" evidence="5">
    <location>
        <position position="137"/>
    </location>
</feature>
<dbReference type="InterPro" id="IPR036264">
    <property type="entry name" value="Bact_exopeptidase_dim_dom"/>
</dbReference>
<dbReference type="AlphaFoldDB" id="A0A1I7HTF5"/>
<protein>
    <recommendedName>
        <fullName evidence="5">N-acetyldiaminopimelate deacetylase</fullName>
        <ecNumber evidence="5">3.5.1.47</ecNumber>
    </recommendedName>
</protein>
<dbReference type="FunFam" id="3.30.70.360:FF:000001">
    <property type="entry name" value="N-acetyldiaminopimelate deacetylase"/>
    <property type="match status" value="1"/>
</dbReference>
<dbReference type="PANTHER" id="PTHR11014:SF98">
    <property type="entry name" value="N-ACETYLDIAMINOPIMELATE DEACETYLASE"/>
    <property type="match status" value="1"/>
</dbReference>
<evidence type="ECO:0000256" key="3">
    <source>
        <dbReference type="ARBA" id="ARBA00022915"/>
    </source>
</evidence>
<dbReference type="eggNOG" id="COG1473">
    <property type="taxonomic scope" value="Bacteria"/>
</dbReference>
<dbReference type="SUPFAM" id="SSF53187">
    <property type="entry name" value="Zn-dependent exopeptidases"/>
    <property type="match status" value="1"/>
</dbReference>
<comment type="function">
    <text evidence="5">Catalyzes the conversion of N-acetyl-diaminopimelate to diaminopimelate and acetate.</text>
</comment>
<feature type="binding site" evidence="6">
    <location>
        <position position="137"/>
    </location>
    <ligand>
        <name>Mn(2+)</name>
        <dbReference type="ChEBI" id="CHEBI:29035"/>
        <label>2</label>
    </ligand>
</feature>
<keyword evidence="3 5" id="KW-0220">Diaminopimelate biosynthesis</keyword>
<dbReference type="InterPro" id="IPR023905">
    <property type="entry name" value="AcetylDAP_deacetylase"/>
</dbReference>
<keyword evidence="4 5" id="KW-0457">Lysine biosynthesis</keyword>
<comment type="cofactor">
    <cofactor evidence="6">
        <name>Mn(2+)</name>
        <dbReference type="ChEBI" id="CHEBI:29035"/>
    </cofactor>
    <text evidence="6">The Mn(2+) ion enhances activity.</text>
</comment>
<dbReference type="PANTHER" id="PTHR11014">
    <property type="entry name" value="PEPTIDASE M20 FAMILY MEMBER"/>
    <property type="match status" value="1"/>
</dbReference>
<evidence type="ECO:0000313" key="9">
    <source>
        <dbReference type="Proteomes" id="UP000183508"/>
    </source>
</evidence>